<keyword evidence="2 3" id="KW-0539">Nucleus</keyword>
<accession>A0A507BL90</accession>
<evidence type="ECO:0000256" key="4">
    <source>
        <dbReference type="SAM" id="MobiDB-lite"/>
    </source>
</evidence>
<protein>
    <recommendedName>
        <fullName evidence="5">HMG box domain-containing protein</fullName>
    </recommendedName>
</protein>
<feature type="DNA-binding region" description="HMG box" evidence="3">
    <location>
        <begin position="241"/>
        <end position="309"/>
    </location>
</feature>
<evidence type="ECO:0000313" key="7">
    <source>
        <dbReference type="Proteomes" id="UP000319257"/>
    </source>
</evidence>
<keyword evidence="7" id="KW-1185">Reference proteome</keyword>
<evidence type="ECO:0000259" key="5">
    <source>
        <dbReference type="PROSITE" id="PS50118"/>
    </source>
</evidence>
<dbReference type="InterPro" id="IPR036910">
    <property type="entry name" value="HMG_box_dom_sf"/>
</dbReference>
<dbReference type="SMART" id="SM00398">
    <property type="entry name" value="HMG"/>
    <property type="match status" value="1"/>
</dbReference>
<dbReference type="Gene3D" id="1.10.30.10">
    <property type="entry name" value="High mobility group box domain"/>
    <property type="match status" value="1"/>
</dbReference>
<dbReference type="GeneID" id="41970528"/>
<dbReference type="SUPFAM" id="SSF47095">
    <property type="entry name" value="HMG-box"/>
    <property type="match status" value="1"/>
</dbReference>
<feature type="compositionally biased region" description="Polar residues" evidence="4">
    <location>
        <begin position="151"/>
        <end position="166"/>
    </location>
</feature>
<dbReference type="Pfam" id="PF00505">
    <property type="entry name" value="HMG_box"/>
    <property type="match status" value="1"/>
</dbReference>
<dbReference type="PROSITE" id="PS50118">
    <property type="entry name" value="HMG_BOX_2"/>
    <property type="match status" value="1"/>
</dbReference>
<dbReference type="InParanoid" id="A0A507BL90"/>
<dbReference type="InterPro" id="IPR009071">
    <property type="entry name" value="HMG_box_dom"/>
</dbReference>
<feature type="region of interest" description="Disordered" evidence="4">
    <location>
        <begin position="303"/>
        <end position="368"/>
    </location>
</feature>
<evidence type="ECO:0000256" key="2">
    <source>
        <dbReference type="ARBA" id="ARBA00023242"/>
    </source>
</evidence>
<dbReference type="GO" id="GO:0000981">
    <property type="term" value="F:DNA-binding transcription factor activity, RNA polymerase II-specific"/>
    <property type="evidence" value="ECO:0007669"/>
    <property type="project" value="TreeGrafter"/>
</dbReference>
<feature type="compositionally biased region" description="Basic residues" evidence="4">
    <location>
        <begin position="176"/>
        <end position="188"/>
    </location>
</feature>
<gene>
    <name evidence="6" type="ORF">E0L32_003081</name>
</gene>
<reference evidence="6 7" key="1">
    <citation type="submission" date="2019-06" db="EMBL/GenBank/DDBJ databases">
        <title>Draft genome sequence of the filamentous fungus Phialemoniopsis curvata isolated from diesel fuel.</title>
        <authorList>
            <person name="Varaljay V.A."/>
            <person name="Lyon W.J."/>
            <person name="Crouch A.L."/>
            <person name="Drake C.E."/>
            <person name="Hollomon J.M."/>
            <person name="Nadeau L.J."/>
            <person name="Nunn H.S."/>
            <person name="Stevenson B.S."/>
            <person name="Bojanowski C.L."/>
            <person name="Crookes-Goodson W.J."/>
        </authorList>
    </citation>
    <scope>NUCLEOTIDE SEQUENCE [LARGE SCALE GENOMIC DNA]</scope>
    <source>
        <strain evidence="6 7">D216</strain>
    </source>
</reference>
<dbReference type="STRING" id="1093900.A0A507BL90"/>
<dbReference type="Proteomes" id="UP000319257">
    <property type="component" value="Unassembled WGS sequence"/>
</dbReference>
<evidence type="ECO:0000256" key="3">
    <source>
        <dbReference type="PROSITE-ProRule" id="PRU00267"/>
    </source>
</evidence>
<dbReference type="PANTHER" id="PTHR45789">
    <property type="entry name" value="FI18025P1"/>
    <property type="match status" value="1"/>
</dbReference>
<dbReference type="OrthoDB" id="2307332at2759"/>
<dbReference type="AlphaFoldDB" id="A0A507BL90"/>
<sequence>MEHTASPSPAPSFPGGHPAPVNDMMHYPNSLASQSVSRYGSPMPGPQYDMRRLTPVTPESFSSSVSYATPFSQESSAYGPMPDDLHPGVSFEPQTYDHVPIVPRSRSDESDEEVLSTIYVLTEYDDEQFFGNQYVTDASSPPTPTASKPSNGRTLRSGTSRKNNGGQKMAGVVSGRVRKAAPKKKTRRSAADNVTQLETPLSQLKGPQVDRAPVADIATYVNRSLEDRREEIMKGKMPGKIKRPMNAFMLYRKAYQNRAKQWCLHNNHQVVSRVCGQSWPLEPDQVRQQFNKWAIIERTNHQKAHPDYKFTPAKPRKKDDDDDDRDFQYGAGRDEERFDWASGGSRSVSRSQTQTPLGESDSDYQPPRSLAYQYTQGQNHLSVPGAQYPTPASSLPPSQYDAMYMQHSQPYYQTAAAGPVQGHHSQLPDSYLDAECGSPSMAFRDLGGLVPHGLPSGPLVADYQIDPALAPSAEYHDAFYPSMGESILDPALSGGGGAYPDPTGYETNPMFAPDGMHSMLAGGGADGWQIETEGAQAEDWQGGGAEH</sequence>
<feature type="region of interest" description="Disordered" evidence="4">
    <location>
        <begin position="133"/>
        <end position="195"/>
    </location>
</feature>
<dbReference type="EMBL" id="SKBQ01000013">
    <property type="protein sequence ID" value="TPX17438.1"/>
    <property type="molecule type" value="Genomic_DNA"/>
</dbReference>
<dbReference type="GO" id="GO:0005634">
    <property type="term" value="C:nucleus"/>
    <property type="evidence" value="ECO:0007669"/>
    <property type="project" value="UniProtKB-UniRule"/>
</dbReference>
<dbReference type="GO" id="GO:0000978">
    <property type="term" value="F:RNA polymerase II cis-regulatory region sequence-specific DNA binding"/>
    <property type="evidence" value="ECO:0007669"/>
    <property type="project" value="TreeGrafter"/>
</dbReference>
<organism evidence="6 7">
    <name type="scientific">Thyridium curvatum</name>
    <dbReference type="NCBI Taxonomy" id="1093900"/>
    <lineage>
        <taxon>Eukaryota</taxon>
        <taxon>Fungi</taxon>
        <taxon>Dikarya</taxon>
        <taxon>Ascomycota</taxon>
        <taxon>Pezizomycotina</taxon>
        <taxon>Sordariomycetes</taxon>
        <taxon>Sordariomycetidae</taxon>
        <taxon>Thyridiales</taxon>
        <taxon>Thyridiaceae</taxon>
        <taxon>Thyridium</taxon>
    </lineage>
</organism>
<feature type="domain" description="HMG box" evidence="5">
    <location>
        <begin position="241"/>
        <end position="309"/>
    </location>
</feature>
<dbReference type="RefSeq" id="XP_030999149.1">
    <property type="nucleotide sequence ID" value="XM_031137342.1"/>
</dbReference>
<dbReference type="InterPro" id="IPR051356">
    <property type="entry name" value="SOX/SOX-like_TF"/>
</dbReference>
<proteinExistence type="predicted"/>
<evidence type="ECO:0000313" key="6">
    <source>
        <dbReference type="EMBL" id="TPX17438.1"/>
    </source>
</evidence>
<dbReference type="CDD" id="cd01389">
    <property type="entry name" value="HMG-box_ROX1-like"/>
    <property type="match status" value="1"/>
</dbReference>
<name>A0A507BL90_9PEZI</name>
<comment type="caution">
    <text evidence="6">The sequence shown here is derived from an EMBL/GenBank/DDBJ whole genome shotgun (WGS) entry which is preliminary data.</text>
</comment>
<keyword evidence="1 3" id="KW-0238">DNA-binding</keyword>
<feature type="region of interest" description="Disordered" evidence="4">
    <location>
        <begin position="1"/>
        <end position="53"/>
    </location>
</feature>
<feature type="compositionally biased region" description="Polar residues" evidence="4">
    <location>
        <begin position="344"/>
        <end position="357"/>
    </location>
</feature>
<dbReference type="PANTHER" id="PTHR45789:SF2">
    <property type="entry name" value="FI18025P1"/>
    <property type="match status" value="1"/>
</dbReference>
<evidence type="ECO:0000256" key="1">
    <source>
        <dbReference type="ARBA" id="ARBA00023125"/>
    </source>
</evidence>